<protein>
    <submittedName>
        <fullName evidence="2">Uncharacterized protein</fullName>
    </submittedName>
</protein>
<comment type="caution">
    <text evidence="2">The sequence shown here is derived from an EMBL/GenBank/DDBJ whole genome shotgun (WGS) entry which is preliminary data.</text>
</comment>
<sequence>MEIGLHRMSASHMLLVLASLMLFSNGRAFPSSLEDSFQPSHKLSVDLDEILPLLSKDAQRAAEVPLRELVLRELLDDTQHVVERRDKGRSKYLLGGALGR</sequence>
<keyword evidence="1" id="KW-0732">Signal</keyword>
<organism evidence="2 3">
    <name type="scientific">Lymnaea stagnalis</name>
    <name type="common">Great pond snail</name>
    <name type="synonym">Helix stagnalis</name>
    <dbReference type="NCBI Taxonomy" id="6523"/>
    <lineage>
        <taxon>Eukaryota</taxon>
        <taxon>Metazoa</taxon>
        <taxon>Spiralia</taxon>
        <taxon>Lophotrochozoa</taxon>
        <taxon>Mollusca</taxon>
        <taxon>Gastropoda</taxon>
        <taxon>Heterobranchia</taxon>
        <taxon>Euthyneura</taxon>
        <taxon>Panpulmonata</taxon>
        <taxon>Hygrophila</taxon>
        <taxon>Lymnaeoidea</taxon>
        <taxon>Lymnaeidae</taxon>
        <taxon>Lymnaea</taxon>
    </lineage>
</organism>
<proteinExistence type="predicted"/>
<dbReference type="EMBL" id="CAXITT010000122">
    <property type="protein sequence ID" value="CAL1532679.1"/>
    <property type="molecule type" value="Genomic_DNA"/>
</dbReference>
<feature type="signal peptide" evidence="1">
    <location>
        <begin position="1"/>
        <end position="28"/>
    </location>
</feature>
<accession>A0AAV2HG46</accession>
<dbReference type="AlphaFoldDB" id="A0AAV2HG46"/>
<evidence type="ECO:0000313" key="3">
    <source>
        <dbReference type="Proteomes" id="UP001497497"/>
    </source>
</evidence>
<name>A0AAV2HG46_LYMST</name>
<evidence type="ECO:0000256" key="1">
    <source>
        <dbReference type="SAM" id="SignalP"/>
    </source>
</evidence>
<keyword evidence="3" id="KW-1185">Reference proteome</keyword>
<gene>
    <name evidence="2" type="ORF">GSLYS_00006697001</name>
</gene>
<evidence type="ECO:0000313" key="2">
    <source>
        <dbReference type="EMBL" id="CAL1532679.1"/>
    </source>
</evidence>
<reference evidence="2 3" key="1">
    <citation type="submission" date="2024-04" db="EMBL/GenBank/DDBJ databases">
        <authorList>
            <consortium name="Genoscope - CEA"/>
            <person name="William W."/>
        </authorList>
    </citation>
    <scope>NUCLEOTIDE SEQUENCE [LARGE SCALE GENOMIC DNA]</scope>
</reference>
<feature type="chain" id="PRO_5043841959" evidence="1">
    <location>
        <begin position="29"/>
        <end position="100"/>
    </location>
</feature>
<dbReference type="Proteomes" id="UP001497497">
    <property type="component" value="Unassembled WGS sequence"/>
</dbReference>